<dbReference type="InterPro" id="IPR001633">
    <property type="entry name" value="EAL_dom"/>
</dbReference>
<dbReference type="RefSeq" id="WP_006306659.1">
    <property type="nucleotide sequence ID" value="NZ_ARZA01000031.1"/>
</dbReference>
<dbReference type="EMBL" id="ARZA01000031">
    <property type="protein sequence ID" value="EOD01736.1"/>
    <property type="molecule type" value="Genomic_DNA"/>
</dbReference>
<dbReference type="Pfam" id="PF00563">
    <property type="entry name" value="EAL"/>
    <property type="match status" value="1"/>
</dbReference>
<dbReference type="AlphaFoldDB" id="R1CSV5"/>
<evidence type="ECO:0000259" key="1">
    <source>
        <dbReference type="PROSITE" id="PS50883"/>
    </source>
</evidence>
<evidence type="ECO:0000313" key="3">
    <source>
        <dbReference type="EMBL" id="EOD01736.1"/>
    </source>
</evidence>
<dbReference type="NCBIfam" id="TIGR00254">
    <property type="entry name" value="GGDEF"/>
    <property type="match status" value="1"/>
</dbReference>
<keyword evidence="4" id="KW-1185">Reference proteome</keyword>
<reference evidence="3 4" key="1">
    <citation type="journal article" date="2015" name="Geomicrobiol. J.">
        <title>Caldisalinibacter kiritimatiensis gen. nov., sp. nov., a moderately thermohalophilic thiosulfate-reducing bacterium from a hypersaline microbial mat.</title>
        <authorList>
            <person name="Ben Hania W."/>
            <person name="Joseph M."/>
            <person name="Fiebig A."/>
            <person name="Bunk B."/>
            <person name="Klenk H.-P."/>
            <person name="Fardeau M.-L."/>
            <person name="Spring S."/>
        </authorList>
    </citation>
    <scope>NUCLEOTIDE SEQUENCE [LARGE SCALE GENOMIC DNA]</scope>
    <source>
        <strain evidence="3 4">L21-TH-D2</strain>
    </source>
</reference>
<evidence type="ECO:0000313" key="4">
    <source>
        <dbReference type="Proteomes" id="UP000013378"/>
    </source>
</evidence>
<dbReference type="eggNOG" id="COG5001">
    <property type="taxonomic scope" value="Bacteria"/>
</dbReference>
<dbReference type="Gene3D" id="3.30.70.270">
    <property type="match status" value="1"/>
</dbReference>
<dbReference type="CDD" id="cd01948">
    <property type="entry name" value="EAL"/>
    <property type="match status" value="1"/>
</dbReference>
<proteinExistence type="predicted"/>
<organism evidence="3 4">
    <name type="scientific">Caldisalinibacter kiritimatiensis</name>
    <dbReference type="NCBI Taxonomy" id="1304284"/>
    <lineage>
        <taxon>Bacteria</taxon>
        <taxon>Bacillati</taxon>
        <taxon>Bacillota</taxon>
        <taxon>Tissierellia</taxon>
        <taxon>Tissierellales</taxon>
        <taxon>Thermohalobacteraceae</taxon>
        <taxon>Caldisalinibacter</taxon>
    </lineage>
</organism>
<dbReference type="InterPro" id="IPR043128">
    <property type="entry name" value="Rev_trsase/Diguanyl_cyclase"/>
</dbReference>
<dbReference type="Gene3D" id="3.20.20.450">
    <property type="entry name" value="EAL domain"/>
    <property type="match status" value="1"/>
</dbReference>
<sequence>MFQKSNYFYFDYLTGLPNRQYLYDKFSDKIKDFVIVFLDIDNFKYINDTFGFKFGDKFLMMFSNRLSKVTEHHGKLFIYNGDKFILLLPNSDTNTINKTIKLILKELQGVFEVEDHEVVVSVSSGVYIPENNEKIDDVVRKTVIAMYEAKRNGKGQFQYYNEELDKQIKRKSIIASELAKAVKNQEFYIFYQPIFNIKEKNMVEVEALMRWRNDKLGEVSPAEFIPIAEETGLINKLGYWIIQNVCKQIKTWNKLGLNFKVAINISPKQLHEKSFVKKLKKLIAKENINFSQLRVKFK</sequence>
<dbReference type="CDD" id="cd01949">
    <property type="entry name" value="GGDEF"/>
    <property type="match status" value="1"/>
</dbReference>
<comment type="caution">
    <text evidence="3">The sequence shown here is derived from an EMBL/GenBank/DDBJ whole genome shotgun (WGS) entry which is preliminary data.</text>
</comment>
<name>R1CSV5_9FIRM</name>
<dbReference type="InterPro" id="IPR029787">
    <property type="entry name" value="Nucleotide_cyclase"/>
</dbReference>
<evidence type="ECO:0000259" key="2">
    <source>
        <dbReference type="PROSITE" id="PS50887"/>
    </source>
</evidence>
<dbReference type="PROSITE" id="PS50887">
    <property type="entry name" value="GGDEF"/>
    <property type="match status" value="1"/>
</dbReference>
<dbReference type="PANTHER" id="PTHR44757">
    <property type="entry name" value="DIGUANYLATE CYCLASE DGCP"/>
    <property type="match status" value="1"/>
</dbReference>
<dbReference type="Proteomes" id="UP000013378">
    <property type="component" value="Unassembled WGS sequence"/>
</dbReference>
<dbReference type="SMART" id="SM00052">
    <property type="entry name" value="EAL"/>
    <property type="match status" value="1"/>
</dbReference>
<dbReference type="PANTHER" id="PTHR44757:SF2">
    <property type="entry name" value="BIOFILM ARCHITECTURE MAINTENANCE PROTEIN MBAA"/>
    <property type="match status" value="1"/>
</dbReference>
<dbReference type="InterPro" id="IPR000160">
    <property type="entry name" value="GGDEF_dom"/>
</dbReference>
<dbReference type="Pfam" id="PF00990">
    <property type="entry name" value="GGDEF"/>
    <property type="match status" value="1"/>
</dbReference>
<dbReference type="InterPro" id="IPR052155">
    <property type="entry name" value="Biofilm_reg_signaling"/>
</dbReference>
<dbReference type="OrthoDB" id="9762141at2"/>
<dbReference type="InterPro" id="IPR035919">
    <property type="entry name" value="EAL_sf"/>
</dbReference>
<accession>R1CSV5</accession>
<dbReference type="SMART" id="SM00267">
    <property type="entry name" value="GGDEF"/>
    <property type="match status" value="1"/>
</dbReference>
<feature type="domain" description="GGDEF" evidence="2">
    <location>
        <begin position="31"/>
        <end position="162"/>
    </location>
</feature>
<dbReference type="PROSITE" id="PS50883">
    <property type="entry name" value="EAL"/>
    <property type="match status" value="1"/>
</dbReference>
<dbReference type="STRING" id="1304284.L21TH_0186"/>
<gene>
    <name evidence="3" type="ORF">L21TH_0186</name>
</gene>
<dbReference type="SUPFAM" id="SSF141868">
    <property type="entry name" value="EAL domain-like"/>
    <property type="match status" value="1"/>
</dbReference>
<protein>
    <submittedName>
        <fullName evidence="3">Sensory box protein</fullName>
    </submittedName>
</protein>
<dbReference type="SUPFAM" id="SSF55073">
    <property type="entry name" value="Nucleotide cyclase"/>
    <property type="match status" value="1"/>
</dbReference>
<feature type="domain" description="EAL" evidence="1">
    <location>
        <begin position="171"/>
        <end position="298"/>
    </location>
</feature>